<dbReference type="SUPFAM" id="SSF47565">
    <property type="entry name" value="Insect pheromone/odorant-binding proteins"/>
    <property type="match status" value="1"/>
</dbReference>
<dbReference type="AlphaFoldDB" id="T1GHX1"/>
<dbReference type="Pfam" id="PF01395">
    <property type="entry name" value="PBP_GOBP"/>
    <property type="match status" value="1"/>
</dbReference>
<keyword evidence="3" id="KW-1185">Reference proteome</keyword>
<dbReference type="GO" id="GO:0005549">
    <property type="term" value="F:odorant binding"/>
    <property type="evidence" value="ECO:0007669"/>
    <property type="project" value="InterPro"/>
</dbReference>
<feature type="chain" id="PRO_5004588318" evidence="1">
    <location>
        <begin position="18"/>
        <end position="197"/>
    </location>
</feature>
<dbReference type="InterPro" id="IPR036728">
    <property type="entry name" value="PBP_GOBP_sf"/>
</dbReference>
<feature type="signal peptide" evidence="1">
    <location>
        <begin position="1"/>
        <end position="17"/>
    </location>
</feature>
<protein>
    <submittedName>
        <fullName evidence="2">Uncharacterized protein</fullName>
    </submittedName>
</protein>
<dbReference type="EnsemblMetazoa" id="MESCA003034-RA">
    <property type="protein sequence ID" value="MESCA003034-PA"/>
    <property type="gene ID" value="MESCA003034"/>
</dbReference>
<organism evidence="2 3">
    <name type="scientific">Megaselia scalaris</name>
    <name type="common">Humpbacked fly</name>
    <name type="synonym">Phora scalaris</name>
    <dbReference type="NCBI Taxonomy" id="36166"/>
    <lineage>
        <taxon>Eukaryota</taxon>
        <taxon>Metazoa</taxon>
        <taxon>Ecdysozoa</taxon>
        <taxon>Arthropoda</taxon>
        <taxon>Hexapoda</taxon>
        <taxon>Insecta</taxon>
        <taxon>Pterygota</taxon>
        <taxon>Neoptera</taxon>
        <taxon>Endopterygota</taxon>
        <taxon>Diptera</taxon>
        <taxon>Brachycera</taxon>
        <taxon>Muscomorpha</taxon>
        <taxon>Platypezoidea</taxon>
        <taxon>Phoridae</taxon>
        <taxon>Megaseliini</taxon>
        <taxon>Megaselia</taxon>
    </lineage>
</organism>
<accession>T1GHX1</accession>
<keyword evidence="1" id="KW-0732">Signal</keyword>
<sequence>MLLRFQIILALFSFALSSYSDFDSKCLLHGHFTPVASENIVTDGDLLNYGRHWKCAMIKCALEEEYSISFYVVYECLHNFKKSFEEISFLMNECKRKYDMIKYRNIRSLNILKILPEEDKTRFGCVLKCFYERMGTYRKGRYDTDYFARSLPNNVATEVLSEKMEKCQNDTNQKYGLKDRFSCRYFFDFDICIDTYY</sequence>
<name>T1GHX1_MEGSC</name>
<evidence type="ECO:0000313" key="3">
    <source>
        <dbReference type="Proteomes" id="UP000015102"/>
    </source>
</evidence>
<reference evidence="2" key="2">
    <citation type="submission" date="2015-06" db="UniProtKB">
        <authorList>
            <consortium name="EnsemblMetazoa"/>
        </authorList>
    </citation>
    <scope>IDENTIFICATION</scope>
</reference>
<proteinExistence type="predicted"/>
<reference evidence="3" key="1">
    <citation type="submission" date="2013-02" db="EMBL/GenBank/DDBJ databases">
        <authorList>
            <person name="Hughes D."/>
        </authorList>
    </citation>
    <scope>NUCLEOTIDE SEQUENCE</scope>
    <source>
        <strain>Durham</strain>
        <strain evidence="3">NC isolate 2 -- Noor lab</strain>
    </source>
</reference>
<dbReference type="Proteomes" id="UP000015102">
    <property type="component" value="Unassembled WGS sequence"/>
</dbReference>
<dbReference type="InterPro" id="IPR006170">
    <property type="entry name" value="PBP/GOBP"/>
</dbReference>
<dbReference type="EMBL" id="CAQQ02196212">
    <property type="status" value="NOT_ANNOTATED_CDS"/>
    <property type="molecule type" value="Genomic_DNA"/>
</dbReference>
<evidence type="ECO:0000256" key="1">
    <source>
        <dbReference type="SAM" id="SignalP"/>
    </source>
</evidence>
<dbReference type="HOGENOM" id="CLU_1385621_0_0_1"/>
<evidence type="ECO:0000313" key="2">
    <source>
        <dbReference type="EnsemblMetazoa" id="MESCA003034-PA"/>
    </source>
</evidence>
<dbReference type="Gene3D" id="1.10.238.20">
    <property type="entry name" value="Pheromone/general odorant binding protein domain"/>
    <property type="match status" value="1"/>
</dbReference>